<dbReference type="Gene3D" id="2.60.34.10">
    <property type="entry name" value="Substrate Binding Domain Of DNAk, Chain A, domain 1"/>
    <property type="match status" value="1"/>
</dbReference>
<proteinExistence type="predicted"/>
<organism evidence="3 4">
    <name type="scientific">Rhizopogon vesiculosus</name>
    <dbReference type="NCBI Taxonomy" id="180088"/>
    <lineage>
        <taxon>Eukaryota</taxon>
        <taxon>Fungi</taxon>
        <taxon>Dikarya</taxon>
        <taxon>Basidiomycota</taxon>
        <taxon>Agaricomycotina</taxon>
        <taxon>Agaricomycetes</taxon>
        <taxon>Agaricomycetidae</taxon>
        <taxon>Boletales</taxon>
        <taxon>Suillineae</taxon>
        <taxon>Rhizopogonaceae</taxon>
        <taxon>Rhizopogon</taxon>
    </lineage>
</organism>
<dbReference type="AlphaFoldDB" id="A0A1J8QRK6"/>
<dbReference type="InterPro" id="IPR029047">
    <property type="entry name" value="HSP70_peptide-bd_sf"/>
</dbReference>
<keyword evidence="1" id="KW-0547">Nucleotide-binding</keyword>
<keyword evidence="2" id="KW-0067">ATP-binding</keyword>
<evidence type="ECO:0000313" key="3">
    <source>
        <dbReference type="EMBL" id="OJA16072.1"/>
    </source>
</evidence>
<protein>
    <submittedName>
        <fullName evidence="3">Uncharacterized protein</fullName>
    </submittedName>
</protein>
<dbReference type="GO" id="GO:0140662">
    <property type="term" value="F:ATP-dependent protein folding chaperone"/>
    <property type="evidence" value="ECO:0007669"/>
    <property type="project" value="InterPro"/>
</dbReference>
<evidence type="ECO:0000256" key="1">
    <source>
        <dbReference type="ARBA" id="ARBA00022741"/>
    </source>
</evidence>
<dbReference type="InterPro" id="IPR013126">
    <property type="entry name" value="Hsp_70_fam"/>
</dbReference>
<accession>A0A1J8QRK6</accession>
<dbReference type="SUPFAM" id="SSF100920">
    <property type="entry name" value="Heat shock protein 70kD (HSP70), peptide-binding domain"/>
    <property type="match status" value="1"/>
</dbReference>
<gene>
    <name evidence="3" type="ORF">AZE42_11840</name>
</gene>
<evidence type="ECO:0000256" key="2">
    <source>
        <dbReference type="ARBA" id="ARBA00022840"/>
    </source>
</evidence>
<dbReference type="STRING" id="180088.A0A1J8QRK6"/>
<dbReference type="OrthoDB" id="3260447at2759"/>
<sequence>MYFEGKINFNSAFLFLSHLPPYTEPLARRAQLPSVVYDVSFQPSETDSLQLDGNLLSNFDLSGIPALRGVPQIEVTFDIDANGILNVSTSASDKTTGKSNHITITNNKDLRLCS</sequence>
<dbReference type="GO" id="GO:0005524">
    <property type="term" value="F:ATP binding"/>
    <property type="evidence" value="ECO:0007669"/>
    <property type="project" value="UniProtKB-KW"/>
</dbReference>
<keyword evidence="4" id="KW-1185">Reference proteome</keyword>
<reference evidence="3 4" key="1">
    <citation type="submission" date="2016-03" db="EMBL/GenBank/DDBJ databases">
        <title>Comparative genomics of the ectomycorrhizal sister species Rhizopogon vinicolor and Rhizopogon vesiculosus (Basidiomycota: Boletales) reveals a divergence of the mating type B locus.</title>
        <authorList>
            <person name="Mujic A.B."/>
            <person name="Kuo A."/>
            <person name="Tritt A."/>
            <person name="Lipzen A."/>
            <person name="Chen C."/>
            <person name="Johnson J."/>
            <person name="Sharma A."/>
            <person name="Barry K."/>
            <person name="Grigoriev I.V."/>
            <person name="Spatafora J.W."/>
        </authorList>
    </citation>
    <scope>NUCLEOTIDE SEQUENCE [LARGE SCALE GENOMIC DNA]</scope>
    <source>
        <strain evidence="3 4">AM-OR11-056</strain>
    </source>
</reference>
<comment type="caution">
    <text evidence="3">The sequence shown here is derived from an EMBL/GenBank/DDBJ whole genome shotgun (WGS) entry which is preliminary data.</text>
</comment>
<evidence type="ECO:0000313" key="4">
    <source>
        <dbReference type="Proteomes" id="UP000183567"/>
    </source>
</evidence>
<dbReference type="EMBL" id="LVVM01002706">
    <property type="protein sequence ID" value="OJA16072.1"/>
    <property type="molecule type" value="Genomic_DNA"/>
</dbReference>
<dbReference type="Pfam" id="PF00012">
    <property type="entry name" value="HSP70"/>
    <property type="match status" value="1"/>
</dbReference>
<name>A0A1J8QRK6_9AGAM</name>
<dbReference type="PANTHER" id="PTHR19375">
    <property type="entry name" value="HEAT SHOCK PROTEIN 70KDA"/>
    <property type="match status" value="1"/>
</dbReference>
<dbReference type="Proteomes" id="UP000183567">
    <property type="component" value="Unassembled WGS sequence"/>
</dbReference>